<feature type="compositionally biased region" description="Polar residues" evidence="10">
    <location>
        <begin position="141"/>
        <end position="158"/>
    </location>
</feature>
<evidence type="ECO:0000256" key="6">
    <source>
        <dbReference type="ARBA" id="ARBA00022833"/>
    </source>
</evidence>
<keyword evidence="2" id="KW-0678">Repressor</keyword>
<dbReference type="InterPro" id="IPR036236">
    <property type="entry name" value="Znf_C2H2_sf"/>
</dbReference>
<feature type="compositionally biased region" description="Low complexity" evidence="10">
    <location>
        <begin position="170"/>
        <end position="180"/>
    </location>
</feature>
<feature type="region of interest" description="Disordered" evidence="10">
    <location>
        <begin position="407"/>
        <end position="433"/>
    </location>
</feature>
<feature type="domain" description="C2H2-type" evidence="11">
    <location>
        <begin position="78"/>
        <end position="105"/>
    </location>
</feature>
<dbReference type="SMART" id="SM00355">
    <property type="entry name" value="ZnF_C2H2"/>
    <property type="match status" value="3"/>
</dbReference>
<dbReference type="Pfam" id="PF21816">
    <property type="entry name" value="Zap1_zf1"/>
    <property type="match status" value="1"/>
</dbReference>
<evidence type="ECO:0000256" key="7">
    <source>
        <dbReference type="ARBA" id="ARBA00023242"/>
    </source>
</evidence>
<dbReference type="Proteomes" id="UP001448207">
    <property type="component" value="Unassembled WGS sequence"/>
</dbReference>
<evidence type="ECO:0000256" key="2">
    <source>
        <dbReference type="ARBA" id="ARBA00022491"/>
    </source>
</evidence>
<protein>
    <recommendedName>
        <fullName evidence="11">C2H2-type domain-containing protein</fullName>
    </recommendedName>
</protein>
<keyword evidence="5 9" id="KW-0863">Zinc-finger</keyword>
<evidence type="ECO:0000313" key="12">
    <source>
        <dbReference type="EMBL" id="KAL0082543.1"/>
    </source>
</evidence>
<accession>A0ABR3ATR8</accession>
<dbReference type="PROSITE" id="PS50157">
    <property type="entry name" value="ZINC_FINGER_C2H2_2"/>
    <property type="match status" value="3"/>
</dbReference>
<dbReference type="PANTHER" id="PTHR47257:SF1">
    <property type="entry name" value="PH-RESPONSE TRANSCRIPTION FACTOR PACC_RIM101"/>
    <property type="match status" value="1"/>
</dbReference>
<feature type="compositionally biased region" description="Basic and acidic residues" evidence="10">
    <location>
        <begin position="418"/>
        <end position="433"/>
    </location>
</feature>
<dbReference type="SUPFAM" id="SSF57667">
    <property type="entry name" value="beta-beta-alpha zinc fingers"/>
    <property type="match status" value="2"/>
</dbReference>
<name>A0ABR3ATR8_PHYBL</name>
<gene>
    <name evidence="12" type="ORF">J3Q64DRAFT_1700471</name>
</gene>
<dbReference type="Pfam" id="PF00096">
    <property type="entry name" value="zf-C2H2"/>
    <property type="match status" value="1"/>
</dbReference>
<keyword evidence="6" id="KW-0862">Zinc</keyword>
<evidence type="ECO:0000256" key="9">
    <source>
        <dbReference type="PROSITE-ProRule" id="PRU00042"/>
    </source>
</evidence>
<evidence type="ECO:0000256" key="5">
    <source>
        <dbReference type="ARBA" id="ARBA00022771"/>
    </source>
</evidence>
<dbReference type="PANTHER" id="PTHR47257">
    <property type="entry name" value="PH-RESPONSE TRANSCRIPTION FACTOR PACC/RIM101"/>
    <property type="match status" value="1"/>
</dbReference>
<reference evidence="12 13" key="1">
    <citation type="submission" date="2024-04" db="EMBL/GenBank/DDBJ databases">
        <title>Symmetric and asymmetric DNA N6-adenine methylation regulates different biological responses in Mucorales.</title>
        <authorList>
            <consortium name="Lawrence Berkeley National Laboratory"/>
            <person name="Lax C."/>
            <person name="Mondo S.J."/>
            <person name="Osorio-Concepcion M."/>
            <person name="Muszewska A."/>
            <person name="Corrochano-Luque M."/>
            <person name="Gutierrez G."/>
            <person name="Riley R."/>
            <person name="Lipzen A."/>
            <person name="Guo J."/>
            <person name="Hundley H."/>
            <person name="Amirebrahimi M."/>
            <person name="Ng V."/>
            <person name="Lorenzo-Gutierrez D."/>
            <person name="Binder U."/>
            <person name="Yang J."/>
            <person name="Song Y."/>
            <person name="Canovas D."/>
            <person name="Navarro E."/>
            <person name="Freitag M."/>
            <person name="Gabaldon T."/>
            <person name="Grigoriev I.V."/>
            <person name="Corrochano L.M."/>
            <person name="Nicolas F.E."/>
            <person name="Garre V."/>
        </authorList>
    </citation>
    <scope>NUCLEOTIDE SEQUENCE [LARGE SCALE GENOMIC DNA]</scope>
    <source>
        <strain evidence="12 13">L51</strain>
    </source>
</reference>
<dbReference type="PROSITE" id="PS00028">
    <property type="entry name" value="ZINC_FINGER_C2H2_1"/>
    <property type="match status" value="3"/>
</dbReference>
<evidence type="ECO:0000256" key="4">
    <source>
        <dbReference type="ARBA" id="ARBA00022737"/>
    </source>
</evidence>
<feature type="compositionally biased region" description="Polar residues" evidence="10">
    <location>
        <begin position="407"/>
        <end position="417"/>
    </location>
</feature>
<keyword evidence="7" id="KW-0539">Nucleus</keyword>
<dbReference type="InterPro" id="IPR050806">
    <property type="entry name" value="pacC/RIM101"/>
</dbReference>
<dbReference type="InterPro" id="IPR013087">
    <property type="entry name" value="Znf_C2H2_type"/>
</dbReference>
<keyword evidence="13" id="KW-1185">Reference proteome</keyword>
<feature type="region of interest" description="Disordered" evidence="10">
    <location>
        <begin position="132"/>
        <end position="181"/>
    </location>
</feature>
<evidence type="ECO:0000259" key="11">
    <source>
        <dbReference type="PROSITE" id="PS50157"/>
    </source>
</evidence>
<feature type="domain" description="C2H2-type" evidence="11">
    <location>
        <begin position="48"/>
        <end position="77"/>
    </location>
</feature>
<evidence type="ECO:0000256" key="3">
    <source>
        <dbReference type="ARBA" id="ARBA00022723"/>
    </source>
</evidence>
<evidence type="ECO:0000256" key="8">
    <source>
        <dbReference type="ARBA" id="ARBA00038089"/>
    </source>
</evidence>
<dbReference type="InterPro" id="IPR048420">
    <property type="entry name" value="Zap1-like_Znf1"/>
</dbReference>
<evidence type="ECO:0000313" key="13">
    <source>
        <dbReference type="Proteomes" id="UP001448207"/>
    </source>
</evidence>
<sequence length="522" mass="59373">MNTPMDSDKEIIVCRWSECDKTFSDPEQLYNHLTNDHVGRKSTGNLCLTCHWFKCDVSVVKRDHITSHLRVHVPLKPHFCNYCSKSFKRPQDLKKHEKIHNEEHISVIHTYPQSSHLHPMTPPRQIDMPAYEPQRVPISPPQSTYSESKSNGFYSPTQPAHDLSSDSWAMPSTSPSTDMSDTFHDNVPIVPSQQHLTHYAQPPCYNSPEDVFNLIFPTDTNSKPEYNTDVADRLDYLQRLLDNGSVNPSNFNINTDQQLADLNAWLSQLSDSIHIDTNQPYDIPFTPYPAPSLETSYPSSYPTYQPVDTNFFSPSDQDMYVRSYPDPTPPMMNMSCTFNTQSNPPSMDPINPHSYATSPSLDMTNGMMMDSMPINNMIGHCSAFTVMAEMAPCTFQPELMTSLRYTNSNEKSTPTTPKDTKAKVPKTKVEEKKDEVEKVEETVEKLPKPRLSEDVADLLASDMSRLSIKKVEEPTERPLYPKTGPQDVAERHKQLLQKVSRMINESYKKTNHTSYPAATVQV</sequence>
<keyword evidence="3" id="KW-0479">Metal-binding</keyword>
<proteinExistence type="inferred from homology"/>
<organism evidence="12 13">
    <name type="scientific">Phycomyces blakesleeanus</name>
    <dbReference type="NCBI Taxonomy" id="4837"/>
    <lineage>
        <taxon>Eukaryota</taxon>
        <taxon>Fungi</taxon>
        <taxon>Fungi incertae sedis</taxon>
        <taxon>Mucoromycota</taxon>
        <taxon>Mucoromycotina</taxon>
        <taxon>Mucoromycetes</taxon>
        <taxon>Mucorales</taxon>
        <taxon>Phycomycetaceae</taxon>
        <taxon>Phycomyces</taxon>
    </lineage>
</organism>
<keyword evidence="4" id="KW-0677">Repeat</keyword>
<comment type="similarity">
    <text evidence="8">Belongs to the pacC/RIM101 family.</text>
</comment>
<dbReference type="Gene3D" id="3.30.160.60">
    <property type="entry name" value="Classic Zinc Finger"/>
    <property type="match status" value="2"/>
</dbReference>
<dbReference type="EMBL" id="JBCLYO010000015">
    <property type="protein sequence ID" value="KAL0082543.1"/>
    <property type="molecule type" value="Genomic_DNA"/>
</dbReference>
<comment type="subcellular location">
    <subcellularLocation>
        <location evidence="1">Nucleus</location>
    </subcellularLocation>
</comment>
<feature type="domain" description="C2H2-type" evidence="11">
    <location>
        <begin position="12"/>
        <end position="42"/>
    </location>
</feature>
<comment type="caution">
    <text evidence="12">The sequence shown here is derived from an EMBL/GenBank/DDBJ whole genome shotgun (WGS) entry which is preliminary data.</text>
</comment>
<evidence type="ECO:0000256" key="10">
    <source>
        <dbReference type="SAM" id="MobiDB-lite"/>
    </source>
</evidence>
<evidence type="ECO:0000256" key="1">
    <source>
        <dbReference type="ARBA" id="ARBA00004123"/>
    </source>
</evidence>